<evidence type="ECO:0000313" key="3">
    <source>
        <dbReference type="EMBL" id="TYP70280.1"/>
    </source>
</evidence>
<gene>
    <name evidence="3" type="ORF">BCM02_112260</name>
</gene>
<sequence length="406" mass="45687">MKIMIINTLYHPNLVGGAEKSVQMLAEEIVKEGHAPVIVSTADSDHTDFVNGIKVYYLSHRNVYWGAVTTGKNALVRSAWHVVDMYNPIMLKKLTEVIRDEAPDVIHTNNITGFSVAPWVAAKKLNVPVVHTLRDYSLLCPRASMFREGRNCETRCGGCKVFTNHKQKLSNEGYVDYVVGNSQFIIDRHKKQGFFSATPSQRVYNGAEILSANSHEEADKRTGRMKFLFMGRIEETKGVKYLLDAFNEFPQVELWLAGKVYDASIQANVDQNNYKEHIKFLGYVKPAEVIPQVDAVLVPSLWHEPLARVVLEAYTYGKPVVGSNRGGNPESIIHEGTGYIFDPDDKDSLRSIISKIIDNPQLLLAMREKIAVTIQDFDIHLTAKNYLSIYEEVLPKTSARNAVSMK</sequence>
<dbReference type="CDD" id="cd03823">
    <property type="entry name" value="GT4_ExpE7-like"/>
    <property type="match status" value="1"/>
</dbReference>
<evidence type="ECO:0000259" key="2">
    <source>
        <dbReference type="Pfam" id="PF13439"/>
    </source>
</evidence>
<keyword evidence="4" id="KW-1185">Reference proteome</keyword>
<dbReference type="PANTHER" id="PTHR45947">
    <property type="entry name" value="SULFOQUINOVOSYL TRANSFERASE SQD2"/>
    <property type="match status" value="1"/>
</dbReference>
<name>A0A5S5BVV2_9BACL</name>
<dbReference type="EMBL" id="VNHS01000012">
    <property type="protein sequence ID" value="TYP70280.1"/>
    <property type="molecule type" value="Genomic_DNA"/>
</dbReference>
<dbReference type="OrthoDB" id="9814612at2"/>
<dbReference type="RefSeq" id="WP_148932625.1">
    <property type="nucleotide sequence ID" value="NZ_VNHS01000012.1"/>
</dbReference>
<dbReference type="PANTHER" id="PTHR45947:SF13">
    <property type="entry name" value="TRANSFERASE"/>
    <property type="match status" value="1"/>
</dbReference>
<proteinExistence type="predicted"/>
<dbReference type="SUPFAM" id="SSF53756">
    <property type="entry name" value="UDP-Glycosyltransferase/glycogen phosphorylase"/>
    <property type="match status" value="1"/>
</dbReference>
<reference evidence="3 4" key="1">
    <citation type="submission" date="2019-07" db="EMBL/GenBank/DDBJ databases">
        <title>Genomic Encyclopedia of Type Strains, Phase III (KMG-III): the genomes of soil and plant-associated and newly described type strains.</title>
        <authorList>
            <person name="Whitman W."/>
        </authorList>
    </citation>
    <scope>NUCLEOTIDE SEQUENCE [LARGE SCALE GENOMIC DNA]</scope>
    <source>
        <strain evidence="3 4">BL24</strain>
    </source>
</reference>
<dbReference type="Pfam" id="PF00534">
    <property type="entry name" value="Glycos_transf_1"/>
    <property type="match status" value="1"/>
</dbReference>
<protein>
    <submittedName>
        <fullName evidence="3">Glycosyltransferase involved in cell wall biosynthesis</fullName>
    </submittedName>
</protein>
<evidence type="ECO:0000259" key="1">
    <source>
        <dbReference type="Pfam" id="PF00534"/>
    </source>
</evidence>
<organism evidence="3 4">
    <name type="scientific">Paenibacillus methanolicus</name>
    <dbReference type="NCBI Taxonomy" id="582686"/>
    <lineage>
        <taxon>Bacteria</taxon>
        <taxon>Bacillati</taxon>
        <taxon>Bacillota</taxon>
        <taxon>Bacilli</taxon>
        <taxon>Bacillales</taxon>
        <taxon>Paenibacillaceae</taxon>
        <taxon>Paenibacillus</taxon>
    </lineage>
</organism>
<evidence type="ECO:0000313" key="4">
    <source>
        <dbReference type="Proteomes" id="UP000323257"/>
    </source>
</evidence>
<feature type="domain" description="Glycosyltransferase subfamily 4-like N-terminal" evidence="2">
    <location>
        <begin position="15"/>
        <end position="206"/>
    </location>
</feature>
<dbReference type="Proteomes" id="UP000323257">
    <property type="component" value="Unassembled WGS sequence"/>
</dbReference>
<feature type="domain" description="Glycosyl transferase family 1" evidence="1">
    <location>
        <begin position="214"/>
        <end position="369"/>
    </location>
</feature>
<dbReference type="InterPro" id="IPR028098">
    <property type="entry name" value="Glyco_trans_4-like_N"/>
</dbReference>
<dbReference type="GO" id="GO:0016757">
    <property type="term" value="F:glycosyltransferase activity"/>
    <property type="evidence" value="ECO:0007669"/>
    <property type="project" value="InterPro"/>
</dbReference>
<dbReference type="Pfam" id="PF13439">
    <property type="entry name" value="Glyco_transf_4"/>
    <property type="match status" value="1"/>
</dbReference>
<dbReference type="Gene3D" id="3.40.50.2000">
    <property type="entry name" value="Glycogen Phosphorylase B"/>
    <property type="match status" value="2"/>
</dbReference>
<accession>A0A5S5BVV2</accession>
<keyword evidence="3" id="KW-0808">Transferase</keyword>
<dbReference type="InterPro" id="IPR050194">
    <property type="entry name" value="Glycosyltransferase_grp1"/>
</dbReference>
<comment type="caution">
    <text evidence="3">The sequence shown here is derived from an EMBL/GenBank/DDBJ whole genome shotgun (WGS) entry which is preliminary data.</text>
</comment>
<dbReference type="AlphaFoldDB" id="A0A5S5BVV2"/>
<dbReference type="InterPro" id="IPR001296">
    <property type="entry name" value="Glyco_trans_1"/>
</dbReference>